<evidence type="ECO:0000256" key="6">
    <source>
        <dbReference type="ARBA" id="ARBA00022729"/>
    </source>
</evidence>
<keyword evidence="8" id="KW-1133">Transmembrane helix</keyword>
<evidence type="ECO:0000256" key="10">
    <source>
        <dbReference type="ARBA" id="ARBA00023170"/>
    </source>
</evidence>
<reference evidence="13 14" key="1">
    <citation type="journal article" date="2023" name="G3 (Bethesda)">
        <title>A haplotype-resolved chromosome-scale genome for Quercus rubra L. provides insights into the genetics of adaptive traits for red oak species.</title>
        <authorList>
            <person name="Kapoor B."/>
            <person name="Jenkins J."/>
            <person name="Schmutz J."/>
            <person name="Zhebentyayeva T."/>
            <person name="Kuelheim C."/>
            <person name="Coggeshall M."/>
            <person name="Heim C."/>
            <person name="Lasky J.R."/>
            <person name="Leites L."/>
            <person name="Islam-Faridi N."/>
            <person name="Romero-Severson J."/>
            <person name="DeLeo V.L."/>
            <person name="Lucas S.M."/>
            <person name="Lazic D."/>
            <person name="Gailing O."/>
            <person name="Carlson J."/>
            <person name="Staton M."/>
        </authorList>
    </citation>
    <scope>NUCLEOTIDE SEQUENCE [LARGE SCALE GENOMIC DNA]</scope>
    <source>
        <strain evidence="13">Pseudo-F2</strain>
    </source>
</reference>
<dbReference type="Pfam" id="PF13855">
    <property type="entry name" value="LRR_8"/>
    <property type="match status" value="2"/>
</dbReference>
<dbReference type="SMART" id="SM00369">
    <property type="entry name" value="LRR_TYP"/>
    <property type="match status" value="6"/>
</dbReference>
<dbReference type="Pfam" id="PF00560">
    <property type="entry name" value="LRR_1"/>
    <property type="match status" value="7"/>
</dbReference>
<keyword evidence="11" id="KW-0325">Glycoprotein</keyword>
<evidence type="ECO:0000256" key="11">
    <source>
        <dbReference type="ARBA" id="ARBA00023180"/>
    </source>
</evidence>
<keyword evidence="7" id="KW-0677">Repeat</keyword>
<evidence type="ECO:0000256" key="1">
    <source>
        <dbReference type="ARBA" id="ARBA00004251"/>
    </source>
</evidence>
<evidence type="ECO:0000256" key="8">
    <source>
        <dbReference type="ARBA" id="ARBA00022989"/>
    </source>
</evidence>
<gene>
    <name evidence="13" type="ORF">RGQ29_018796</name>
</gene>
<accession>A0AAN7F6U4</accession>
<dbReference type="PRINTS" id="PR00019">
    <property type="entry name" value="LEURICHRPT"/>
</dbReference>
<dbReference type="Proteomes" id="UP001324115">
    <property type="component" value="Unassembled WGS sequence"/>
</dbReference>
<keyword evidence="4" id="KW-0433">Leucine-rich repeat</keyword>
<comment type="caution">
    <text evidence="13">The sequence shown here is derived from an EMBL/GenBank/DDBJ whole genome shotgun (WGS) entry which is preliminary data.</text>
</comment>
<keyword evidence="6" id="KW-0732">Signal</keyword>
<comment type="similarity">
    <text evidence="2">Belongs to the RLP family.</text>
</comment>
<evidence type="ECO:0000313" key="13">
    <source>
        <dbReference type="EMBL" id="KAK4587527.1"/>
    </source>
</evidence>
<protein>
    <recommendedName>
        <fullName evidence="12">Leucine-rich repeat-containing N-terminal plant-type domain-containing protein</fullName>
    </recommendedName>
</protein>
<dbReference type="AlphaFoldDB" id="A0AAN7F6U4"/>
<dbReference type="InterPro" id="IPR032675">
    <property type="entry name" value="LRR_dom_sf"/>
</dbReference>
<dbReference type="Pfam" id="PF08263">
    <property type="entry name" value="LRRNT_2"/>
    <property type="match status" value="1"/>
</dbReference>
<organism evidence="13 14">
    <name type="scientific">Quercus rubra</name>
    <name type="common">Northern red oak</name>
    <name type="synonym">Quercus borealis</name>
    <dbReference type="NCBI Taxonomy" id="3512"/>
    <lineage>
        <taxon>Eukaryota</taxon>
        <taxon>Viridiplantae</taxon>
        <taxon>Streptophyta</taxon>
        <taxon>Embryophyta</taxon>
        <taxon>Tracheophyta</taxon>
        <taxon>Spermatophyta</taxon>
        <taxon>Magnoliopsida</taxon>
        <taxon>eudicotyledons</taxon>
        <taxon>Gunneridae</taxon>
        <taxon>Pentapetalae</taxon>
        <taxon>rosids</taxon>
        <taxon>fabids</taxon>
        <taxon>Fagales</taxon>
        <taxon>Fagaceae</taxon>
        <taxon>Quercus</taxon>
    </lineage>
</organism>
<dbReference type="InterPro" id="IPR013210">
    <property type="entry name" value="LRR_N_plant-typ"/>
</dbReference>
<evidence type="ECO:0000313" key="14">
    <source>
        <dbReference type="Proteomes" id="UP001324115"/>
    </source>
</evidence>
<evidence type="ECO:0000256" key="2">
    <source>
        <dbReference type="ARBA" id="ARBA00009592"/>
    </source>
</evidence>
<dbReference type="Gene3D" id="3.80.10.10">
    <property type="entry name" value="Ribonuclease Inhibitor"/>
    <property type="match status" value="6"/>
</dbReference>
<evidence type="ECO:0000256" key="5">
    <source>
        <dbReference type="ARBA" id="ARBA00022692"/>
    </source>
</evidence>
<dbReference type="SUPFAM" id="SSF52058">
    <property type="entry name" value="L domain-like"/>
    <property type="match status" value="3"/>
</dbReference>
<dbReference type="InterPro" id="IPR003591">
    <property type="entry name" value="Leu-rich_rpt_typical-subtyp"/>
</dbReference>
<keyword evidence="9" id="KW-0472">Membrane</keyword>
<evidence type="ECO:0000256" key="7">
    <source>
        <dbReference type="ARBA" id="ARBA00022737"/>
    </source>
</evidence>
<evidence type="ECO:0000259" key="12">
    <source>
        <dbReference type="Pfam" id="PF08263"/>
    </source>
</evidence>
<dbReference type="GO" id="GO:0005886">
    <property type="term" value="C:plasma membrane"/>
    <property type="evidence" value="ECO:0007669"/>
    <property type="project" value="UniProtKB-SubCell"/>
</dbReference>
<name>A0AAN7F6U4_QUERU</name>
<keyword evidence="14" id="KW-1185">Reference proteome</keyword>
<keyword evidence="10" id="KW-0675">Receptor</keyword>
<evidence type="ECO:0000256" key="4">
    <source>
        <dbReference type="ARBA" id="ARBA00022614"/>
    </source>
</evidence>
<dbReference type="PANTHER" id="PTHR48061:SF2">
    <property type="entry name" value="RECEPTOR LIKE PROTEIN 30-LIKE"/>
    <property type="match status" value="1"/>
</dbReference>
<dbReference type="PANTHER" id="PTHR48061">
    <property type="entry name" value="LEUCINE-RICH REPEAT RECEPTOR PROTEIN KINASE EMS1-LIKE-RELATED"/>
    <property type="match status" value="1"/>
</dbReference>
<dbReference type="EMBL" id="JAXUIC010000005">
    <property type="protein sequence ID" value="KAK4587527.1"/>
    <property type="molecule type" value="Genomic_DNA"/>
</dbReference>
<sequence>MKIPFFSWFFLILICSLFVNFPIFVVFGQCRGDQQSYLLDMKDNLIFDTTRSTKLVHWNESTDCCSWEGVTCNGGLLVGINLVNESIYDGLDSLSSLFCLQYLQNLNLAYNKLDSPIPLEFGNLMNLRLVSLNLFTYMLKLENPDLASLVHNLTWFTELYWDGVNISSQGNEWCQAISSSLPNLRVLSMSNCNLQGPPDSSLLKLHSLSIIRLNANNFSAPVLEFFSYFRNLTSLCLNSCGLNGQLLKKIFQFPTLQTIDLSYNEINGSLPEFHPNGSLQSLILSGTNFLGTHPNSIGNFKRLSKIDLSRCNFFGSIPNSMENLTQSNLVVIDLSNNHLTGQFTFTHWKELPRLVDLRLSNNKLSSQILEFSNSSFLMDYLDLSRNYLEGLIPTSIGKLQYLKYLFLSSNNFNGSFQLNVFQPLTNLIELDLFENSLLIEYNGTNSSLSPFPLIRSLGLASLKLKTFPNFFEKPNQFIHFRPSSNQIHGEIPNWIWELDLFQLNLSYNYLEGPLLNLSSLGILHLWSNQFQGRFPTPLPSCLYLDFNKLNGYILGAICNASSIEILDLSNNSLSGSIPYCFIAISETLKVLNLRRNNLIGEIPNIFLSNCSLQTLSLNRNLLEGMVPNSLANCTNLELLDIGNNQIQDEFPCHLKDISNLHVLILRSNKFYGFIGYGGLNATWLILQIVELASNNFNGKLSIKSFANSKAMVANNEVQSDLNYLHFVASANMFSMRGFKKNPLEIIEEYYQDAIAIFIKGLERELVKILTLFTLTDLSCNNLDGPIPEEIEVLKSLYVLNLSRNAFTGRIPPSLGKLSKLESLDLSSNKLTGGIPMQLADSLTFLSVLNLSFNQLVRPIPYIKQFATFSEGSYEGNKGLCGYPLKAEYGSADRRLPAPFEDIHSNSGPLIDWNYLMVIGLLVLWKRWRIWIFPQLYLRWEKNCQKNFSGLNWYRMLWKVYD</sequence>
<keyword evidence="3" id="KW-1003">Cell membrane</keyword>
<dbReference type="InterPro" id="IPR001611">
    <property type="entry name" value="Leu-rich_rpt"/>
</dbReference>
<feature type="domain" description="Leucine-rich repeat-containing N-terminal plant-type" evidence="12">
    <location>
        <begin position="33"/>
        <end position="73"/>
    </location>
</feature>
<evidence type="ECO:0000256" key="9">
    <source>
        <dbReference type="ARBA" id="ARBA00023136"/>
    </source>
</evidence>
<keyword evidence="5" id="KW-0812">Transmembrane</keyword>
<dbReference type="FunFam" id="3.80.10.10:FF:000111">
    <property type="entry name" value="LRR receptor-like serine/threonine-protein kinase ERECTA"/>
    <property type="match status" value="1"/>
</dbReference>
<proteinExistence type="inferred from homology"/>
<comment type="subcellular location">
    <subcellularLocation>
        <location evidence="1">Cell membrane</location>
        <topology evidence="1">Single-pass type I membrane protein</topology>
    </subcellularLocation>
</comment>
<evidence type="ECO:0000256" key="3">
    <source>
        <dbReference type="ARBA" id="ARBA00022475"/>
    </source>
</evidence>
<dbReference type="InterPro" id="IPR046956">
    <property type="entry name" value="RLP23-like"/>
</dbReference>